<evidence type="ECO:0000313" key="2">
    <source>
        <dbReference type="Proteomes" id="UP000267078"/>
    </source>
</evidence>
<dbReference type="EMBL" id="RBUI01000080">
    <property type="protein sequence ID" value="RMU88366.1"/>
    <property type="molecule type" value="Genomic_DNA"/>
</dbReference>
<gene>
    <name evidence="1" type="ORF">ALP21_04058</name>
</gene>
<reference evidence="1 2" key="1">
    <citation type="submission" date="2018-08" db="EMBL/GenBank/DDBJ databases">
        <title>Recombination of ecologically and evolutionarily significant loci maintains genetic cohesion in the Pseudomonas syringae species complex.</title>
        <authorList>
            <person name="Dillon M."/>
            <person name="Thakur S."/>
            <person name="Almeida R.N.D."/>
            <person name="Weir B.S."/>
            <person name="Guttman D.S."/>
        </authorList>
    </citation>
    <scope>NUCLEOTIDE SEQUENCE [LARGE SCALE GENOMIC DNA]</scope>
    <source>
        <strain evidence="1 2">1449B</strain>
    </source>
</reference>
<comment type="caution">
    <text evidence="1">The sequence shown here is derived from an EMBL/GenBank/DDBJ whole genome shotgun (WGS) entry which is preliminary data.</text>
</comment>
<protein>
    <submittedName>
        <fullName evidence="1">Prophage PSPPH06, putative tail protein</fullName>
    </submittedName>
</protein>
<dbReference type="Proteomes" id="UP000267078">
    <property type="component" value="Unassembled WGS sequence"/>
</dbReference>
<evidence type="ECO:0000313" key="1">
    <source>
        <dbReference type="EMBL" id="RMU88366.1"/>
    </source>
</evidence>
<accession>A0A7Z6UTI8</accession>
<dbReference type="AlphaFoldDB" id="A0A7Z6UTI8"/>
<dbReference type="InterPro" id="IPR009678">
    <property type="entry name" value="Phage_tail_completion_R"/>
</dbReference>
<sequence>MFNGSLRELIYRHLPLREGRGDFQTTASQHVDALPQCYDVPVSDFQRCLDRRHMITLGAHKHKRHCVCVLKSSIGELLLTPGSGLARLFALVGSWLETHDQDRDGLPNVVFDVVMLDNDLADVDIKLQFTEAQYLAEDPAGEIEAFGGIWSFVPFELWVAESGEVTGHGL</sequence>
<organism evidence="1 2">
    <name type="scientific">Pseudomonas savastanoi pv. phaseolicola</name>
    <name type="common">Pseudomonas syringae pv. phaseolicola</name>
    <dbReference type="NCBI Taxonomy" id="319"/>
    <lineage>
        <taxon>Bacteria</taxon>
        <taxon>Pseudomonadati</taxon>
        <taxon>Pseudomonadota</taxon>
        <taxon>Gammaproteobacteria</taxon>
        <taxon>Pseudomonadales</taxon>
        <taxon>Pseudomonadaceae</taxon>
        <taxon>Pseudomonas</taxon>
    </lineage>
</organism>
<proteinExistence type="predicted"/>
<name>A0A7Z6UTI8_PSESH</name>
<dbReference type="Pfam" id="PF06891">
    <property type="entry name" value="P2_Phage_GpR"/>
    <property type="match status" value="1"/>
</dbReference>